<evidence type="ECO:0000313" key="1">
    <source>
        <dbReference type="EMBL" id="KAJ0083017.1"/>
    </source>
</evidence>
<reference evidence="2" key="1">
    <citation type="journal article" date="2023" name="G3 (Bethesda)">
        <title>Genome assembly and association tests identify interacting loci associated with vigor, precocity, and sex in interspecific pistachio rootstocks.</title>
        <authorList>
            <person name="Palmer W."/>
            <person name="Jacygrad E."/>
            <person name="Sagayaradj S."/>
            <person name="Cavanaugh K."/>
            <person name="Han R."/>
            <person name="Bertier L."/>
            <person name="Beede B."/>
            <person name="Kafkas S."/>
            <person name="Golino D."/>
            <person name="Preece J."/>
            <person name="Michelmore R."/>
        </authorList>
    </citation>
    <scope>NUCLEOTIDE SEQUENCE [LARGE SCALE GENOMIC DNA]</scope>
</reference>
<dbReference type="EMBL" id="CM047908">
    <property type="protein sequence ID" value="KAJ0083017.1"/>
    <property type="molecule type" value="Genomic_DNA"/>
</dbReference>
<name>A0ACC1A9R5_9ROSI</name>
<gene>
    <name evidence="1" type="ORF">Patl1_12407</name>
</gene>
<sequence length="532" mass="60212">MVIDLFQYMGIYTCDQDVSNIYKMHLSCSTLKGNNINGEIPEEFGNLSNLNSLDLENNHLTGRIPSSFGNLKKLQALTLSQNNLNGAIPESLTGLSNLISIQLDSNNLSGQIPARLFQIPKYNFTGNHLNCDKNLPHPCESRSNDSGASKKPTIGIIVGIFGVLLLFGVFLFFWCKAKHKGYRREVFVDAAGEVDRRIVFGQLKRYSWRELELATDNFSENNVLGQGGFGKVYRGVLANKKRVAVKRLTDFKKPGGEASFEREVELITVAVHRNLLRLIGFCTTSTERLLVYPFMQNSSVASRLREIKPGEPVLDWAMRKRIALGAARGLEYLHEHCNPKIIHRDVKVDNVLLDDDFEPVVGGFGLAKLVDVRKTNVTTQIRGTMGHIAPESFNGKSSERTDIFGYGIMLLELVTGQRAIDYARKNAYLLDLVRKSETVKRLDAIIDPNLNRSYNFQEVEIMIQIAWLCTQQLPEARPAMSEVVCMLEGEGLAERWEEWQHVEVTHRQEYERLQRGFDWEIDSVNNQEAIEL</sequence>
<keyword evidence="2" id="KW-1185">Reference proteome</keyword>
<proteinExistence type="predicted"/>
<accession>A0ACC1A9R5</accession>
<protein>
    <submittedName>
        <fullName evidence="1">Uncharacterized protein</fullName>
    </submittedName>
</protein>
<organism evidence="1 2">
    <name type="scientific">Pistacia atlantica</name>
    <dbReference type="NCBI Taxonomy" id="434234"/>
    <lineage>
        <taxon>Eukaryota</taxon>
        <taxon>Viridiplantae</taxon>
        <taxon>Streptophyta</taxon>
        <taxon>Embryophyta</taxon>
        <taxon>Tracheophyta</taxon>
        <taxon>Spermatophyta</taxon>
        <taxon>Magnoliopsida</taxon>
        <taxon>eudicotyledons</taxon>
        <taxon>Gunneridae</taxon>
        <taxon>Pentapetalae</taxon>
        <taxon>rosids</taxon>
        <taxon>malvids</taxon>
        <taxon>Sapindales</taxon>
        <taxon>Anacardiaceae</taxon>
        <taxon>Pistacia</taxon>
    </lineage>
</organism>
<dbReference type="Proteomes" id="UP001164250">
    <property type="component" value="Chromosome 12"/>
</dbReference>
<comment type="caution">
    <text evidence="1">The sequence shown here is derived from an EMBL/GenBank/DDBJ whole genome shotgun (WGS) entry which is preliminary data.</text>
</comment>
<evidence type="ECO:0000313" key="2">
    <source>
        <dbReference type="Proteomes" id="UP001164250"/>
    </source>
</evidence>